<sequence>MMAVDLHNCELLLPSQFFTPQDRLDGLSVDNSNCSSSKNNKNKNKPINQNASYLFDLSDSGSEFSSLIGSDQLSLSSTESSGEEDNYIGELTRRMAQYMLQDEDEHEKSWGLSGSPKSTLWSQLGSNLDSPVGPSRGPSPPLTPMIGNFEKMKINEETATYNQGGRFISKSTSTQESRINPNDGFQSKQALIDDKIRVIQFYRLKQEQAMKQMEQKPRIKHHQSKGRVFSEFNNGQKVAPNSYNPWYTLQQQQQQSNQQAGSNMRAVFLNASGSRNGSCGTGVFLPRGIGTPCESRKKQGCATVLIPARVVQALKLHFEKTGVPSRFNSGFPLEHDASVTGRNSMYSQQKRQSRTVPAMNHQEMGLPQEWTY</sequence>
<keyword evidence="2" id="KW-1185">Reference proteome</keyword>
<dbReference type="RefSeq" id="XP_022730834.1">
    <property type="nucleotide sequence ID" value="XM_022875099.1"/>
</dbReference>
<organism evidence="2 3">
    <name type="scientific">Durio zibethinus</name>
    <name type="common">Durian</name>
    <dbReference type="NCBI Taxonomy" id="66656"/>
    <lineage>
        <taxon>Eukaryota</taxon>
        <taxon>Viridiplantae</taxon>
        <taxon>Streptophyta</taxon>
        <taxon>Embryophyta</taxon>
        <taxon>Tracheophyta</taxon>
        <taxon>Spermatophyta</taxon>
        <taxon>Magnoliopsida</taxon>
        <taxon>eudicotyledons</taxon>
        <taxon>Gunneridae</taxon>
        <taxon>Pentapetalae</taxon>
        <taxon>rosids</taxon>
        <taxon>malvids</taxon>
        <taxon>Malvales</taxon>
        <taxon>Malvaceae</taxon>
        <taxon>Helicteroideae</taxon>
        <taxon>Durio</taxon>
    </lineage>
</organism>
<dbReference type="Proteomes" id="UP000515121">
    <property type="component" value="Unplaced"/>
</dbReference>
<name>A0A6P5XRF7_DURZI</name>
<evidence type="ECO:0000313" key="2">
    <source>
        <dbReference type="Proteomes" id="UP000515121"/>
    </source>
</evidence>
<proteinExistence type="predicted"/>
<dbReference type="KEGG" id="dzi:111285582"/>
<reference evidence="3" key="1">
    <citation type="submission" date="2025-08" db="UniProtKB">
        <authorList>
            <consortium name="RefSeq"/>
        </authorList>
    </citation>
    <scope>IDENTIFICATION</scope>
    <source>
        <tissue evidence="3">Fruit stalk</tissue>
    </source>
</reference>
<dbReference type="GeneID" id="111285582"/>
<gene>
    <name evidence="3" type="primary">LOC111285582</name>
</gene>
<accession>A0A6P5XRF7</accession>
<feature type="region of interest" description="Disordered" evidence="1">
    <location>
        <begin position="347"/>
        <end position="372"/>
    </location>
</feature>
<protein>
    <submittedName>
        <fullName evidence="3">Uncharacterized protein LOC111285582 isoform X1</fullName>
    </submittedName>
</protein>
<evidence type="ECO:0000313" key="3">
    <source>
        <dbReference type="RefSeq" id="XP_022730834.1"/>
    </source>
</evidence>
<dbReference type="PANTHER" id="PTHR33356">
    <property type="entry name" value="TIP41-LIKE PROTEIN"/>
    <property type="match status" value="1"/>
</dbReference>
<feature type="region of interest" description="Disordered" evidence="1">
    <location>
        <begin position="121"/>
        <end position="141"/>
    </location>
</feature>
<dbReference type="AlphaFoldDB" id="A0A6P5XRF7"/>
<evidence type="ECO:0000256" key="1">
    <source>
        <dbReference type="SAM" id="MobiDB-lite"/>
    </source>
</evidence>
<dbReference type="OrthoDB" id="1709562at2759"/>
<dbReference type="PANTHER" id="PTHR33356:SF16">
    <property type="entry name" value="G PATCH DOMAIN PROTEIN"/>
    <property type="match status" value="1"/>
</dbReference>